<dbReference type="AlphaFoldDB" id="X0SWH0"/>
<accession>X0SWH0</accession>
<evidence type="ECO:0000313" key="1">
    <source>
        <dbReference type="EMBL" id="GAF85533.1"/>
    </source>
</evidence>
<sequence length="121" mass="13038">MSNKVNIVDGISDIIVKVDNASGKEDSSLVVATRPLKTYASKTAFFTNTTYGREMAQNGLYGGVQLLIHDGDDNAAWDFSEPVGTKWVEDDTGQYHADAQALLCDNANVGDILQLLEDTGP</sequence>
<dbReference type="EMBL" id="BARS01002484">
    <property type="protein sequence ID" value="GAF85533.1"/>
    <property type="molecule type" value="Genomic_DNA"/>
</dbReference>
<comment type="caution">
    <text evidence="1">The sequence shown here is derived from an EMBL/GenBank/DDBJ whole genome shotgun (WGS) entry which is preliminary data.</text>
</comment>
<protein>
    <submittedName>
        <fullName evidence="1">Uncharacterized protein</fullName>
    </submittedName>
</protein>
<organism evidence="1">
    <name type="scientific">marine sediment metagenome</name>
    <dbReference type="NCBI Taxonomy" id="412755"/>
    <lineage>
        <taxon>unclassified sequences</taxon>
        <taxon>metagenomes</taxon>
        <taxon>ecological metagenomes</taxon>
    </lineage>
</organism>
<feature type="non-terminal residue" evidence="1">
    <location>
        <position position="121"/>
    </location>
</feature>
<gene>
    <name evidence="1" type="ORF">S01H1_04735</name>
</gene>
<name>X0SWH0_9ZZZZ</name>
<reference evidence="1" key="1">
    <citation type="journal article" date="2014" name="Front. Microbiol.">
        <title>High frequency of phylogenetically diverse reductive dehalogenase-homologous genes in deep subseafloor sedimentary metagenomes.</title>
        <authorList>
            <person name="Kawai M."/>
            <person name="Futagami T."/>
            <person name="Toyoda A."/>
            <person name="Takaki Y."/>
            <person name="Nishi S."/>
            <person name="Hori S."/>
            <person name="Arai W."/>
            <person name="Tsubouchi T."/>
            <person name="Morono Y."/>
            <person name="Uchiyama I."/>
            <person name="Ito T."/>
            <person name="Fujiyama A."/>
            <person name="Inagaki F."/>
            <person name="Takami H."/>
        </authorList>
    </citation>
    <scope>NUCLEOTIDE SEQUENCE</scope>
    <source>
        <strain evidence="1">Expedition CK06-06</strain>
    </source>
</reference>
<proteinExistence type="predicted"/>